<name>A0A4Z0W3Q9_9GAMM</name>
<proteinExistence type="predicted"/>
<dbReference type="Proteomes" id="UP000297475">
    <property type="component" value="Unassembled WGS sequence"/>
</dbReference>
<accession>A0A4Z0W3Q9</accession>
<evidence type="ECO:0000256" key="1">
    <source>
        <dbReference type="SAM" id="Phobius"/>
    </source>
</evidence>
<gene>
    <name evidence="2" type="ORF">E4656_16720</name>
</gene>
<protein>
    <recommendedName>
        <fullName evidence="4">DUF3429 domain-containing protein</fullName>
    </recommendedName>
</protein>
<dbReference type="EMBL" id="SRMF01000009">
    <property type="protein sequence ID" value="TGG91362.1"/>
    <property type="molecule type" value="Genomic_DNA"/>
</dbReference>
<reference evidence="2 3" key="1">
    <citation type="submission" date="2019-04" db="EMBL/GenBank/DDBJ databases">
        <title>Natronospirillum operosus gen. nov., sp. nov., a haloalkaliphilic satellite isolated from decaying biomass of laboratory culture of cyanobacterium Geitlerinema sp. and proposal of Natronospirillaceae fam. nov. and Saccharospirillaceae fam. nov.</title>
        <authorList>
            <person name="Kevbrin V."/>
            <person name="Boltyanskaya Y."/>
            <person name="Koziaeva V."/>
            <person name="Grouzdev D.S."/>
            <person name="Park M."/>
            <person name="Cho J."/>
        </authorList>
    </citation>
    <scope>NUCLEOTIDE SEQUENCE [LARGE SCALE GENOMIC DNA]</scope>
    <source>
        <strain evidence="2 3">G-116</strain>
    </source>
</reference>
<keyword evidence="3" id="KW-1185">Reference proteome</keyword>
<keyword evidence="1" id="KW-0472">Membrane</keyword>
<evidence type="ECO:0000313" key="2">
    <source>
        <dbReference type="EMBL" id="TGG91362.1"/>
    </source>
</evidence>
<keyword evidence="1" id="KW-0812">Transmembrane</keyword>
<keyword evidence="1" id="KW-1133">Transmembrane helix</keyword>
<feature type="transmembrane region" description="Helical" evidence="1">
    <location>
        <begin position="94"/>
        <end position="111"/>
    </location>
</feature>
<evidence type="ECO:0000313" key="3">
    <source>
        <dbReference type="Proteomes" id="UP000297475"/>
    </source>
</evidence>
<comment type="caution">
    <text evidence="2">The sequence shown here is derived from an EMBL/GenBank/DDBJ whole genome shotgun (WGS) entry which is preliminary data.</text>
</comment>
<organism evidence="2 3">
    <name type="scientific">Natronospirillum operosum</name>
    <dbReference type="NCBI Taxonomy" id="2759953"/>
    <lineage>
        <taxon>Bacteria</taxon>
        <taxon>Pseudomonadati</taxon>
        <taxon>Pseudomonadota</taxon>
        <taxon>Gammaproteobacteria</taxon>
        <taxon>Oceanospirillales</taxon>
        <taxon>Natronospirillaceae</taxon>
        <taxon>Natronospirillum</taxon>
    </lineage>
</organism>
<dbReference type="RefSeq" id="WP_135484454.1">
    <property type="nucleotide sequence ID" value="NZ_SRMF01000009.1"/>
</dbReference>
<dbReference type="AlphaFoldDB" id="A0A4Z0W3Q9"/>
<evidence type="ECO:0008006" key="4">
    <source>
        <dbReference type="Google" id="ProtNLM"/>
    </source>
</evidence>
<sequence length="143" mass="16162">MRLIRLTLLVHLLLHAALWLCAALLLSTLAEQGHVGRFYQVLSGALIIHLGSYHWAMVQWQDDLCEGRGLPGSLLTALVTITLGMWALLLPEVALYPVLAAVVLLVWQESWGRIARYIQPWYLRLRWLQMGSLVLTQIIVVLS</sequence>